<dbReference type="PANTHER" id="PTHR16166">
    <property type="entry name" value="VACUOLAR PROTEIN SORTING-ASSOCIATED PROTEIN VPS13"/>
    <property type="match status" value="1"/>
</dbReference>
<name>A0A068V8K4_COFCA</name>
<dbReference type="EMBL" id="HG739223">
    <property type="protein sequence ID" value="CDP16882.1"/>
    <property type="molecule type" value="Genomic_DNA"/>
</dbReference>
<dbReference type="InterPro" id="IPR026847">
    <property type="entry name" value="VPS13"/>
</dbReference>
<gene>
    <name evidence="1" type="ORF">GSCOC_T00019459001</name>
</gene>
<dbReference type="Proteomes" id="UP000295252">
    <property type="component" value="Chromosome III"/>
</dbReference>
<dbReference type="Gramene" id="CDP16882">
    <property type="protein sequence ID" value="CDP16882"/>
    <property type="gene ID" value="GSCOC_T00019459001"/>
</dbReference>
<dbReference type="InParanoid" id="A0A068V8K4"/>
<reference evidence="2" key="1">
    <citation type="journal article" date="2014" name="Science">
        <title>The coffee genome provides insight into the convergent evolution of caffeine biosynthesis.</title>
        <authorList>
            <person name="Denoeud F."/>
            <person name="Carretero-Paulet L."/>
            <person name="Dereeper A."/>
            <person name="Droc G."/>
            <person name="Guyot R."/>
            <person name="Pietrella M."/>
            <person name="Zheng C."/>
            <person name="Alberti A."/>
            <person name="Anthony F."/>
            <person name="Aprea G."/>
            <person name="Aury J.M."/>
            <person name="Bento P."/>
            <person name="Bernard M."/>
            <person name="Bocs S."/>
            <person name="Campa C."/>
            <person name="Cenci A."/>
            <person name="Combes M.C."/>
            <person name="Crouzillat D."/>
            <person name="Da Silva C."/>
            <person name="Daddiego L."/>
            <person name="De Bellis F."/>
            <person name="Dussert S."/>
            <person name="Garsmeur O."/>
            <person name="Gayraud T."/>
            <person name="Guignon V."/>
            <person name="Jahn K."/>
            <person name="Jamilloux V."/>
            <person name="Joet T."/>
            <person name="Labadie K."/>
            <person name="Lan T."/>
            <person name="Leclercq J."/>
            <person name="Lepelley M."/>
            <person name="Leroy T."/>
            <person name="Li L.T."/>
            <person name="Librado P."/>
            <person name="Lopez L."/>
            <person name="Munoz A."/>
            <person name="Noel B."/>
            <person name="Pallavicini A."/>
            <person name="Perrotta G."/>
            <person name="Poncet V."/>
            <person name="Pot D."/>
            <person name="Priyono X."/>
            <person name="Rigoreau M."/>
            <person name="Rouard M."/>
            <person name="Rozas J."/>
            <person name="Tranchant-Dubreuil C."/>
            <person name="VanBuren R."/>
            <person name="Zhang Q."/>
            <person name="Andrade A.C."/>
            <person name="Argout X."/>
            <person name="Bertrand B."/>
            <person name="de Kochko A."/>
            <person name="Graziosi G."/>
            <person name="Henry R.J."/>
            <person name="Jayarama X."/>
            <person name="Ming R."/>
            <person name="Nagai C."/>
            <person name="Rounsley S."/>
            <person name="Sankoff D."/>
            <person name="Giuliano G."/>
            <person name="Albert V.A."/>
            <person name="Wincker P."/>
            <person name="Lashermes P."/>
        </authorList>
    </citation>
    <scope>NUCLEOTIDE SEQUENCE [LARGE SCALE GENOMIC DNA]</scope>
    <source>
        <strain evidence="2">cv. DH200-94</strain>
    </source>
</reference>
<dbReference type="GO" id="GO:0006623">
    <property type="term" value="P:protein targeting to vacuole"/>
    <property type="evidence" value="ECO:0007669"/>
    <property type="project" value="TreeGrafter"/>
</dbReference>
<dbReference type="OrthoDB" id="428159at2759"/>
<keyword evidence="2" id="KW-1185">Reference proteome</keyword>
<dbReference type="GO" id="GO:0045053">
    <property type="term" value="P:protein retention in Golgi apparatus"/>
    <property type="evidence" value="ECO:0007669"/>
    <property type="project" value="TreeGrafter"/>
</dbReference>
<dbReference type="AlphaFoldDB" id="A0A068V8K4"/>
<sequence>MCICMCGRHMVNRSGKLENDAPQYNVNVVLTTPVVSLDEVQLQQILTLCDYLSTCPMREKYGRYRPWWSPLGEKHKGWQIAWWHYAQESVLSDVRKQLRRTSWKYLGERM</sequence>
<dbReference type="PhylomeDB" id="A0A068V8K4"/>
<dbReference type="PANTHER" id="PTHR16166:SF143">
    <property type="entry name" value="PROTEIN SORTING-ASSOCIATED PROTEIN, PUTATIVE (DUF1162)-RELATED"/>
    <property type="match status" value="1"/>
</dbReference>
<accession>A0A068V8K4</accession>
<evidence type="ECO:0000313" key="2">
    <source>
        <dbReference type="Proteomes" id="UP000295252"/>
    </source>
</evidence>
<evidence type="ECO:0000313" key="1">
    <source>
        <dbReference type="EMBL" id="CDP16882.1"/>
    </source>
</evidence>
<organism evidence="1 2">
    <name type="scientific">Coffea canephora</name>
    <name type="common">Robusta coffee</name>
    <dbReference type="NCBI Taxonomy" id="49390"/>
    <lineage>
        <taxon>Eukaryota</taxon>
        <taxon>Viridiplantae</taxon>
        <taxon>Streptophyta</taxon>
        <taxon>Embryophyta</taxon>
        <taxon>Tracheophyta</taxon>
        <taxon>Spermatophyta</taxon>
        <taxon>Magnoliopsida</taxon>
        <taxon>eudicotyledons</taxon>
        <taxon>Gunneridae</taxon>
        <taxon>Pentapetalae</taxon>
        <taxon>asterids</taxon>
        <taxon>lamiids</taxon>
        <taxon>Gentianales</taxon>
        <taxon>Rubiaceae</taxon>
        <taxon>Ixoroideae</taxon>
        <taxon>Gardenieae complex</taxon>
        <taxon>Bertiereae - Coffeeae clade</taxon>
        <taxon>Coffeeae</taxon>
        <taxon>Coffea</taxon>
    </lineage>
</organism>
<dbReference type="STRING" id="49390.A0A068V8K4"/>
<proteinExistence type="predicted"/>
<dbReference type="OMA" id="WNDMASI"/>
<protein>
    <submittedName>
        <fullName evidence="1">Uncharacterized protein</fullName>
    </submittedName>
</protein>